<dbReference type="AlphaFoldDB" id="A0A1M7XYQ4"/>
<dbReference type="RefSeq" id="WP_073612050.1">
    <property type="nucleotide sequence ID" value="NZ_FRFE01000002.1"/>
</dbReference>
<dbReference type="EMBL" id="FRFE01000002">
    <property type="protein sequence ID" value="SHO44205.1"/>
    <property type="molecule type" value="Genomic_DNA"/>
</dbReference>
<keyword evidence="2" id="KW-1185">Reference proteome</keyword>
<dbReference type="OrthoDB" id="5432365at2"/>
<reference evidence="1 2" key="1">
    <citation type="submission" date="2016-12" db="EMBL/GenBank/DDBJ databases">
        <authorList>
            <person name="Song W.-J."/>
            <person name="Kurnit D.M."/>
        </authorList>
    </citation>
    <scope>NUCLEOTIDE SEQUENCE [LARGE SCALE GENOMIC DNA]</scope>
    <source>
        <strain evidence="1 2">DSM 18488</strain>
    </source>
</reference>
<protein>
    <submittedName>
        <fullName evidence="1">Uncharacterized protein</fullName>
    </submittedName>
</protein>
<gene>
    <name evidence="1" type="ORF">SAMN02745220_00700</name>
</gene>
<accession>A0A1M7XYQ4</accession>
<dbReference type="Proteomes" id="UP000184603">
    <property type="component" value="Unassembled WGS sequence"/>
</dbReference>
<organism evidence="1 2">
    <name type="scientific">Desulfopila aestuarii DSM 18488</name>
    <dbReference type="NCBI Taxonomy" id="1121416"/>
    <lineage>
        <taxon>Bacteria</taxon>
        <taxon>Pseudomonadati</taxon>
        <taxon>Thermodesulfobacteriota</taxon>
        <taxon>Desulfobulbia</taxon>
        <taxon>Desulfobulbales</taxon>
        <taxon>Desulfocapsaceae</taxon>
        <taxon>Desulfopila</taxon>
    </lineage>
</organism>
<evidence type="ECO:0000313" key="1">
    <source>
        <dbReference type="EMBL" id="SHO44205.1"/>
    </source>
</evidence>
<evidence type="ECO:0000313" key="2">
    <source>
        <dbReference type="Proteomes" id="UP000184603"/>
    </source>
</evidence>
<name>A0A1M7XYQ4_9BACT</name>
<sequence>MNKGDTVIAEHPDSRTKKRVRSYGIVQDITKRGNVIIEMADGSLIKRKFHTIAVFIQPPSNWQELYEQQHVSFVYGKKTMMPKRSSTA</sequence>
<proteinExistence type="predicted"/>